<name>A0A254T679_9BURK</name>
<evidence type="ECO:0000313" key="1">
    <source>
        <dbReference type="EMBL" id="OWW18189.1"/>
    </source>
</evidence>
<dbReference type="Proteomes" id="UP000197535">
    <property type="component" value="Unassembled WGS sequence"/>
</dbReference>
<evidence type="ECO:0008006" key="3">
    <source>
        <dbReference type="Google" id="ProtNLM"/>
    </source>
</evidence>
<organism evidence="1 2">
    <name type="scientific">Noviherbaspirillum denitrificans</name>
    <dbReference type="NCBI Taxonomy" id="1968433"/>
    <lineage>
        <taxon>Bacteria</taxon>
        <taxon>Pseudomonadati</taxon>
        <taxon>Pseudomonadota</taxon>
        <taxon>Betaproteobacteria</taxon>
        <taxon>Burkholderiales</taxon>
        <taxon>Oxalobacteraceae</taxon>
        <taxon>Noviherbaspirillum</taxon>
    </lineage>
</organism>
<proteinExistence type="predicted"/>
<reference evidence="1 2" key="1">
    <citation type="submission" date="2016-02" db="EMBL/GenBank/DDBJ databases">
        <authorList>
            <person name="Wen L."/>
            <person name="He K."/>
            <person name="Yang H."/>
        </authorList>
    </citation>
    <scope>NUCLEOTIDE SEQUENCE [LARGE SCALE GENOMIC DNA]</scope>
    <source>
        <strain evidence="1 2">TSA40</strain>
    </source>
</reference>
<accession>A0A254T679</accession>
<dbReference type="OrthoDB" id="8773450at2"/>
<dbReference type="EMBL" id="LSTO01000018">
    <property type="protein sequence ID" value="OWW18189.1"/>
    <property type="molecule type" value="Genomic_DNA"/>
</dbReference>
<gene>
    <name evidence="1" type="ORF">AYR66_01820</name>
</gene>
<sequence length="164" mass="18973">MTRTAERILFLDFDGVLHDENVLFHPKRGIFMNTPGRVLFEWTPILEELLAPYPEVAIVLSTSWVRVRGFSFARSRLSPMLQSRVIGATFHSRYMHPVAFGHLPRGVQVSDDMLRRGPKSWFALDDDDFGWPAWCRDNLIKTNGHMGISEPKTQYAIQEMLKRL</sequence>
<evidence type="ECO:0000313" key="2">
    <source>
        <dbReference type="Proteomes" id="UP000197535"/>
    </source>
</evidence>
<protein>
    <recommendedName>
        <fullName evidence="3">Hydrolase</fullName>
    </recommendedName>
</protein>
<dbReference type="AlphaFoldDB" id="A0A254T679"/>
<keyword evidence="2" id="KW-1185">Reference proteome</keyword>
<dbReference type="Pfam" id="PF18143">
    <property type="entry name" value="HAD_SAK_2"/>
    <property type="match status" value="1"/>
</dbReference>
<comment type="caution">
    <text evidence="1">The sequence shown here is derived from an EMBL/GenBank/DDBJ whole genome shotgun (WGS) entry which is preliminary data.</text>
</comment>